<gene>
    <name evidence="3" type="ORF">GCM10007112_09140</name>
</gene>
<comment type="caution">
    <text evidence="3">The sequence shown here is derived from an EMBL/GenBank/DDBJ whole genome shotgun (WGS) entry which is preliminary data.</text>
</comment>
<accession>A0A830E8K6</accession>
<dbReference type="Gene3D" id="3.90.320.10">
    <property type="match status" value="1"/>
</dbReference>
<organism evidence="3 4">
    <name type="scientific">Vulcanisaeta souniana JCM 11219</name>
    <dbReference type="NCBI Taxonomy" id="1293586"/>
    <lineage>
        <taxon>Archaea</taxon>
        <taxon>Thermoproteota</taxon>
        <taxon>Thermoprotei</taxon>
        <taxon>Thermoproteales</taxon>
        <taxon>Thermoproteaceae</taxon>
        <taxon>Vulcanisaeta</taxon>
    </lineage>
</organism>
<dbReference type="GeneID" id="76206944"/>
<name>A0A830E8K6_9CREN</name>
<dbReference type="Pfam" id="PF12705">
    <property type="entry name" value="PDDEXK_1"/>
    <property type="match status" value="1"/>
</dbReference>
<evidence type="ECO:0000313" key="4">
    <source>
        <dbReference type="Proteomes" id="UP000657075"/>
    </source>
</evidence>
<dbReference type="InterPro" id="IPR038726">
    <property type="entry name" value="PDDEXK_AddAB-type"/>
</dbReference>
<reference evidence="3" key="1">
    <citation type="journal article" date="2014" name="Int. J. Syst. Evol. Microbiol.">
        <title>Complete genome sequence of Corynebacterium casei LMG S-19264T (=DSM 44701T), isolated from a smear-ripened cheese.</title>
        <authorList>
            <consortium name="US DOE Joint Genome Institute (JGI-PGF)"/>
            <person name="Walter F."/>
            <person name="Albersmeier A."/>
            <person name="Kalinowski J."/>
            <person name="Ruckert C."/>
        </authorList>
    </citation>
    <scope>NUCLEOTIDE SEQUENCE</scope>
    <source>
        <strain evidence="3">JCM 11219</strain>
    </source>
</reference>
<sequence length="287" mass="32987">MPRLDVAPRIELRGDSAVLQWGNEEFEIPKLKHGVLFLMSGYVGSQIHGCEYKLHLDYMRGRIVNDGIIDGLQEHSRQLGVNEEGLGLELGWNPVLVNRGEEGIYFFNSKMNNWIGHADFGKPFIQEASLVIVKRNVPILGLPDLIINLDSRPTYIVELKTTSNPANLRTIRGREALQCESYFHMMNYLGFKPRGAAIIKVVRGSKFRIIDNIDLIIKHLENGEGSVQLMRYVTIHRIRVREFNDFLRDVDYALEYWLGLRNPKASPNRGLCSFCEHRRYCPYSVAR</sequence>
<dbReference type="AlphaFoldDB" id="A0A830E8K6"/>
<dbReference type="EMBL" id="BMNM01000003">
    <property type="protein sequence ID" value="GGI74557.1"/>
    <property type="molecule type" value="Genomic_DNA"/>
</dbReference>
<evidence type="ECO:0000313" key="3">
    <source>
        <dbReference type="EMBL" id="GGI74557.1"/>
    </source>
</evidence>
<reference evidence="3" key="2">
    <citation type="submission" date="2020-09" db="EMBL/GenBank/DDBJ databases">
        <authorList>
            <person name="Sun Q."/>
            <person name="Ohkuma M."/>
        </authorList>
    </citation>
    <scope>NUCLEOTIDE SEQUENCE</scope>
    <source>
        <strain evidence="3">JCM 11219</strain>
    </source>
</reference>
<protein>
    <recommendedName>
        <fullName evidence="2">PD-(D/E)XK endonuclease-like domain-containing protein</fullName>
    </recommendedName>
</protein>
<dbReference type="RefSeq" id="WP_229709755.1">
    <property type="nucleotide sequence ID" value="NZ_AP026830.1"/>
</dbReference>
<evidence type="ECO:0000256" key="1">
    <source>
        <dbReference type="ARBA" id="ARBA00001936"/>
    </source>
</evidence>
<comment type="cofactor">
    <cofactor evidence="1">
        <name>Mn(2+)</name>
        <dbReference type="ChEBI" id="CHEBI:29035"/>
    </cofactor>
</comment>
<dbReference type="Proteomes" id="UP000657075">
    <property type="component" value="Unassembled WGS sequence"/>
</dbReference>
<feature type="domain" description="PD-(D/E)XK endonuclease-like" evidence="2">
    <location>
        <begin position="131"/>
        <end position="282"/>
    </location>
</feature>
<evidence type="ECO:0000259" key="2">
    <source>
        <dbReference type="Pfam" id="PF12705"/>
    </source>
</evidence>
<proteinExistence type="predicted"/>
<dbReference type="InterPro" id="IPR011604">
    <property type="entry name" value="PDDEXK-like_dom_sf"/>
</dbReference>